<keyword evidence="10 12" id="KW-0472">Membrane</keyword>
<dbReference type="PANTHER" id="PTHR11893:SF20">
    <property type="entry name" value="INNEXIN-3"/>
    <property type="match status" value="1"/>
</dbReference>
<evidence type="ECO:0000256" key="9">
    <source>
        <dbReference type="ARBA" id="ARBA00023065"/>
    </source>
</evidence>
<evidence type="ECO:0000256" key="10">
    <source>
        <dbReference type="ARBA" id="ARBA00023136"/>
    </source>
</evidence>
<evidence type="ECO:0000256" key="2">
    <source>
        <dbReference type="ARBA" id="ARBA00004651"/>
    </source>
</evidence>
<evidence type="ECO:0000256" key="3">
    <source>
        <dbReference type="ARBA" id="ARBA00022448"/>
    </source>
</evidence>
<dbReference type="GO" id="GO:0034220">
    <property type="term" value="P:monoatomic ion transmembrane transport"/>
    <property type="evidence" value="ECO:0007669"/>
    <property type="project" value="UniProtKB-KW"/>
</dbReference>
<dbReference type="AlphaFoldDB" id="A0A3P6SKB9"/>
<dbReference type="EMBL" id="UYRX01000011">
    <property type="protein sequence ID" value="VDK68520.1"/>
    <property type="molecule type" value="Genomic_DNA"/>
</dbReference>
<keyword evidence="6" id="KW-0303">Gap junction</keyword>
<keyword evidence="14" id="KW-1185">Reference proteome</keyword>
<feature type="transmembrane region" description="Helical" evidence="12">
    <location>
        <begin position="184"/>
        <end position="205"/>
    </location>
</feature>
<evidence type="ECO:0000256" key="5">
    <source>
        <dbReference type="ARBA" id="ARBA00022692"/>
    </source>
</evidence>
<evidence type="ECO:0000256" key="12">
    <source>
        <dbReference type="RuleBase" id="RU010713"/>
    </source>
</evidence>
<dbReference type="GO" id="GO:0005886">
    <property type="term" value="C:plasma membrane"/>
    <property type="evidence" value="ECO:0007669"/>
    <property type="project" value="UniProtKB-SubCell"/>
</dbReference>
<keyword evidence="3 12" id="KW-0813">Transport</keyword>
<keyword evidence="7" id="KW-0965">Cell junction</keyword>
<feature type="transmembrane region" description="Helical" evidence="12">
    <location>
        <begin position="105"/>
        <end position="127"/>
    </location>
</feature>
<feature type="transmembrane region" description="Helical" evidence="12">
    <location>
        <begin position="274"/>
        <end position="301"/>
    </location>
</feature>
<organism evidence="13 14">
    <name type="scientific">Litomosoides sigmodontis</name>
    <name type="common">Filarial nematode worm</name>
    <dbReference type="NCBI Taxonomy" id="42156"/>
    <lineage>
        <taxon>Eukaryota</taxon>
        <taxon>Metazoa</taxon>
        <taxon>Ecdysozoa</taxon>
        <taxon>Nematoda</taxon>
        <taxon>Chromadorea</taxon>
        <taxon>Rhabditida</taxon>
        <taxon>Spirurina</taxon>
        <taxon>Spiruromorpha</taxon>
        <taxon>Filarioidea</taxon>
        <taxon>Onchocercidae</taxon>
        <taxon>Litomosoides</taxon>
    </lineage>
</organism>
<dbReference type="Proteomes" id="UP000277928">
    <property type="component" value="Unassembled WGS sequence"/>
</dbReference>
<comment type="caution">
    <text evidence="12">Lacks conserved residue(s) required for the propagation of feature annotation.</text>
</comment>
<evidence type="ECO:0000256" key="7">
    <source>
        <dbReference type="ARBA" id="ARBA00022949"/>
    </source>
</evidence>
<dbReference type="STRING" id="42156.A0A3P6SKB9"/>
<dbReference type="Pfam" id="PF00876">
    <property type="entry name" value="Innexin"/>
    <property type="match status" value="1"/>
</dbReference>
<evidence type="ECO:0000313" key="14">
    <source>
        <dbReference type="Proteomes" id="UP000277928"/>
    </source>
</evidence>
<evidence type="ECO:0000256" key="11">
    <source>
        <dbReference type="ARBA" id="ARBA00023303"/>
    </source>
</evidence>
<evidence type="ECO:0000256" key="1">
    <source>
        <dbReference type="ARBA" id="ARBA00004610"/>
    </source>
</evidence>
<reference evidence="13 14" key="1">
    <citation type="submission" date="2018-08" db="EMBL/GenBank/DDBJ databases">
        <authorList>
            <person name="Laetsch R D."/>
            <person name="Stevens L."/>
            <person name="Kumar S."/>
            <person name="Blaxter L. M."/>
        </authorList>
    </citation>
    <scope>NUCLEOTIDE SEQUENCE [LARGE SCALE GENOMIC DNA]</scope>
</reference>
<dbReference type="OMA" id="YCFVSNT"/>
<evidence type="ECO:0000256" key="8">
    <source>
        <dbReference type="ARBA" id="ARBA00022989"/>
    </source>
</evidence>
<protein>
    <recommendedName>
        <fullName evidence="12">Innexin</fullName>
    </recommendedName>
</protein>
<proteinExistence type="inferred from homology"/>
<evidence type="ECO:0000313" key="13">
    <source>
        <dbReference type="EMBL" id="VDK68520.1"/>
    </source>
</evidence>
<keyword evidence="9 12" id="KW-0406">Ion transport</keyword>
<evidence type="ECO:0000256" key="6">
    <source>
        <dbReference type="ARBA" id="ARBA00022868"/>
    </source>
</evidence>
<dbReference type="PANTHER" id="PTHR11893">
    <property type="entry name" value="INNEXIN"/>
    <property type="match status" value="1"/>
</dbReference>
<dbReference type="InterPro" id="IPR000990">
    <property type="entry name" value="Innexin"/>
</dbReference>
<dbReference type="OrthoDB" id="5867527at2759"/>
<keyword evidence="8 12" id="KW-1133">Transmembrane helix</keyword>
<dbReference type="GO" id="GO:0005921">
    <property type="term" value="C:gap junction"/>
    <property type="evidence" value="ECO:0007669"/>
    <property type="project" value="UniProtKB-SubCell"/>
</dbReference>
<gene>
    <name evidence="12" type="primary">inx</name>
    <name evidence="13" type="ORF">NLS_LOCUS459</name>
</gene>
<evidence type="ECO:0000256" key="4">
    <source>
        <dbReference type="ARBA" id="ARBA00022475"/>
    </source>
</evidence>
<dbReference type="GO" id="GO:0005243">
    <property type="term" value="F:gap junction channel activity"/>
    <property type="evidence" value="ECO:0007669"/>
    <property type="project" value="TreeGrafter"/>
</dbReference>
<accession>A0A3P6SKB9</accession>
<sequence length="441" mass="50615">MFVWPEQIASKFLAAHSDSTDDFVDRLNYVYTVGLIIFMATLTGAKQHFGTAIQCMVPTHFPDTWVGYVQDYCFVSNTYMANASRIIVKGEATDVYKEEIVYYQWVPYVLLLQALLCYLPKFIWNIIIITYDFDMRSVVEEAMKIPSITASSVRQKQLRRVAKFAVGYIKYKQKRRTFQCCSAYHFYVLVKWFYFGSCLCQVLLINNFVGDGHFLWGYRFMEEILKGNDWKTSGIFPRVTLCDVKIAQIGQINAHTMQCVLMINVLNEKLYLALWFWLSLLVLIDAMSAINSMLILLCPYLHYTCVLSLLQTNGSYIDAKVKRSLLNFAENVLRLDGILLLSFIKNHTSLRKLKTSCAKKHRTGIGIRMLEYYLTICRDEKTNAEFSVCVAASFRDPRVQDETCDDPVSSAILKKKLNFVDGTHSCEKLQPGGINAFGPVK</sequence>
<dbReference type="PRINTS" id="PR01262">
    <property type="entry name" value="INNEXIN"/>
</dbReference>
<comment type="subcellular location">
    <subcellularLocation>
        <location evidence="1">Cell junction</location>
        <location evidence="1">Gap junction</location>
    </subcellularLocation>
    <subcellularLocation>
        <location evidence="2 12">Cell membrane</location>
        <topology evidence="2 12">Multi-pass membrane protein</topology>
    </subcellularLocation>
</comment>
<comment type="similarity">
    <text evidence="12">Belongs to the pannexin family.</text>
</comment>
<keyword evidence="11 12" id="KW-0407">Ion channel</keyword>
<keyword evidence="5 12" id="KW-0812">Transmembrane</keyword>
<dbReference type="PROSITE" id="PS51013">
    <property type="entry name" value="PANNEXIN"/>
    <property type="match status" value="1"/>
</dbReference>
<comment type="function">
    <text evidence="12">Structural component of the gap junctions.</text>
</comment>
<keyword evidence="4" id="KW-1003">Cell membrane</keyword>
<name>A0A3P6SKB9_LITSI</name>